<dbReference type="PANTHER" id="PTHR45228">
    <property type="entry name" value="CYCLIC DI-GMP PHOSPHODIESTERASE TM_0186-RELATED"/>
    <property type="match status" value="1"/>
</dbReference>
<name>A0ABQ2UMJ0_9ACTN</name>
<proteinExistence type="predicted"/>
<dbReference type="EMBL" id="BMRP01000001">
    <property type="protein sequence ID" value="GGU42759.1"/>
    <property type="molecule type" value="Genomic_DNA"/>
</dbReference>
<feature type="transmembrane region" description="Helical" evidence="2">
    <location>
        <begin position="150"/>
        <end position="177"/>
    </location>
</feature>
<evidence type="ECO:0008006" key="7">
    <source>
        <dbReference type="Google" id="ProtNLM"/>
    </source>
</evidence>
<dbReference type="InterPro" id="IPR052020">
    <property type="entry name" value="Cyclic_di-GMP/3'3'-cGAMP_PDE"/>
</dbReference>
<dbReference type="InterPro" id="IPR006674">
    <property type="entry name" value="HD_domain"/>
</dbReference>
<evidence type="ECO:0000259" key="3">
    <source>
        <dbReference type="PROSITE" id="PS51831"/>
    </source>
</evidence>
<dbReference type="PANTHER" id="PTHR45228:SF4">
    <property type="entry name" value="LIPOPROTEIN"/>
    <property type="match status" value="1"/>
</dbReference>
<dbReference type="Pfam" id="PF13487">
    <property type="entry name" value="HD_5"/>
    <property type="match status" value="1"/>
</dbReference>
<dbReference type="InterPro" id="IPR006675">
    <property type="entry name" value="HDIG_dom"/>
</dbReference>
<sequence>MRELPVTARVYIGCAALAAALCAAPAPRLGAAAPWTGALALAALYGLCERLRRCPLADGLRRRAGGAGEESGTFPPGWATPVLLAGALLLPPPLAALTAVPGALLAPAAAPWPATRRLWHAAELALACWTAAQVFRALGPHPLSAPRFPLLLLPAVAASVAFCGVLAALDGGVLAVAERHPVGSAWRGLLTRSLGPHLVHGLAGLMMAVLWRSVYGPPAALLVLLPVYLSCWVFAQYHRERAAHQATIRALVQAVDIKDRYTRGHSERVGRASVMIARELGMAQSRLEVLRFAGILHDVGKLGVPTRLLRKDGPLTPEERRIIELHPEYGHEIVRGIGFLGEARAAILHHHERVDGRGYPYGLTGRQIPEFARVVAVADAFDAMTSTRSYRRARPVPAAVAELRRCAGAQFDPRMVRALAAALDRHGWRPDEVAAQEPDPALPVAGGHVPPARAPRPGAGQGGVR</sequence>
<dbReference type="Gene3D" id="1.10.3210.10">
    <property type="entry name" value="Hypothetical protein af1432"/>
    <property type="match status" value="1"/>
</dbReference>
<evidence type="ECO:0000313" key="5">
    <source>
        <dbReference type="EMBL" id="GGU42759.1"/>
    </source>
</evidence>
<reference evidence="6" key="1">
    <citation type="journal article" date="2019" name="Int. J. Syst. Evol. Microbiol.">
        <title>The Global Catalogue of Microorganisms (GCM) 10K type strain sequencing project: providing services to taxonomists for standard genome sequencing and annotation.</title>
        <authorList>
            <consortium name="The Broad Institute Genomics Platform"/>
            <consortium name="The Broad Institute Genome Sequencing Center for Infectious Disease"/>
            <person name="Wu L."/>
            <person name="Ma J."/>
        </authorList>
    </citation>
    <scope>NUCLEOTIDE SEQUENCE [LARGE SCALE GENOMIC DNA]</scope>
    <source>
        <strain evidence="6">JCM 3399</strain>
    </source>
</reference>
<feature type="compositionally biased region" description="Low complexity" evidence="1">
    <location>
        <begin position="443"/>
        <end position="458"/>
    </location>
</feature>
<dbReference type="PROSITE" id="PS51831">
    <property type="entry name" value="HD"/>
    <property type="match status" value="1"/>
</dbReference>
<dbReference type="PROSITE" id="PS51832">
    <property type="entry name" value="HD_GYP"/>
    <property type="match status" value="1"/>
</dbReference>
<evidence type="ECO:0000313" key="6">
    <source>
        <dbReference type="Proteomes" id="UP000654471"/>
    </source>
</evidence>
<dbReference type="CDD" id="cd00077">
    <property type="entry name" value="HDc"/>
    <property type="match status" value="1"/>
</dbReference>
<feature type="transmembrane region" description="Helical" evidence="2">
    <location>
        <begin position="217"/>
        <end position="235"/>
    </location>
</feature>
<dbReference type="NCBIfam" id="TIGR00277">
    <property type="entry name" value="HDIG"/>
    <property type="match status" value="1"/>
</dbReference>
<dbReference type="RefSeq" id="WP_189295390.1">
    <property type="nucleotide sequence ID" value="NZ_BMRP01000001.1"/>
</dbReference>
<feature type="domain" description="HD-GYP" evidence="4">
    <location>
        <begin position="240"/>
        <end position="435"/>
    </location>
</feature>
<evidence type="ECO:0000256" key="1">
    <source>
        <dbReference type="SAM" id="MobiDB-lite"/>
    </source>
</evidence>
<feature type="region of interest" description="Disordered" evidence="1">
    <location>
        <begin position="433"/>
        <end position="465"/>
    </location>
</feature>
<organism evidence="5 6">
    <name type="scientific">Streptomyces albospinus</name>
    <dbReference type="NCBI Taxonomy" id="285515"/>
    <lineage>
        <taxon>Bacteria</taxon>
        <taxon>Bacillati</taxon>
        <taxon>Actinomycetota</taxon>
        <taxon>Actinomycetes</taxon>
        <taxon>Kitasatosporales</taxon>
        <taxon>Streptomycetaceae</taxon>
        <taxon>Streptomyces</taxon>
    </lineage>
</organism>
<dbReference type="SUPFAM" id="SSF109604">
    <property type="entry name" value="HD-domain/PDEase-like"/>
    <property type="match status" value="1"/>
</dbReference>
<feature type="transmembrane region" description="Helical" evidence="2">
    <location>
        <begin position="82"/>
        <end position="106"/>
    </location>
</feature>
<feature type="domain" description="HD" evidence="3">
    <location>
        <begin position="262"/>
        <end position="384"/>
    </location>
</feature>
<feature type="transmembrane region" description="Helical" evidence="2">
    <location>
        <begin position="118"/>
        <end position="138"/>
    </location>
</feature>
<gene>
    <name evidence="5" type="ORF">GCM10010211_02460</name>
</gene>
<keyword evidence="6" id="KW-1185">Reference proteome</keyword>
<dbReference type="InterPro" id="IPR037522">
    <property type="entry name" value="HD_GYP_dom"/>
</dbReference>
<accession>A0ABQ2UMJ0</accession>
<feature type="transmembrane region" description="Helical" evidence="2">
    <location>
        <begin position="189"/>
        <end position="211"/>
    </location>
</feature>
<dbReference type="SMART" id="SM00471">
    <property type="entry name" value="HDc"/>
    <property type="match status" value="1"/>
</dbReference>
<keyword evidence="2" id="KW-1133">Transmembrane helix</keyword>
<dbReference type="Proteomes" id="UP000654471">
    <property type="component" value="Unassembled WGS sequence"/>
</dbReference>
<evidence type="ECO:0000259" key="4">
    <source>
        <dbReference type="PROSITE" id="PS51832"/>
    </source>
</evidence>
<protein>
    <recommendedName>
        <fullName evidence="7">Metal-dependent phosphohydrolase</fullName>
    </recommendedName>
</protein>
<keyword evidence="2" id="KW-0812">Transmembrane</keyword>
<comment type="caution">
    <text evidence="5">The sequence shown here is derived from an EMBL/GenBank/DDBJ whole genome shotgun (WGS) entry which is preliminary data.</text>
</comment>
<dbReference type="InterPro" id="IPR003607">
    <property type="entry name" value="HD/PDEase_dom"/>
</dbReference>
<evidence type="ECO:0000256" key="2">
    <source>
        <dbReference type="SAM" id="Phobius"/>
    </source>
</evidence>
<keyword evidence="2" id="KW-0472">Membrane</keyword>